<organism evidence="3 5">
    <name type="scientific">Phytophthora rubi</name>
    <dbReference type="NCBI Taxonomy" id="129364"/>
    <lineage>
        <taxon>Eukaryota</taxon>
        <taxon>Sar</taxon>
        <taxon>Stramenopiles</taxon>
        <taxon>Oomycota</taxon>
        <taxon>Peronosporomycetes</taxon>
        <taxon>Peronosporales</taxon>
        <taxon>Peronosporaceae</taxon>
        <taxon>Phytophthora</taxon>
    </lineage>
</organism>
<reference evidence="3 5" key="1">
    <citation type="submission" date="2018-08" db="EMBL/GenBank/DDBJ databases">
        <title>Genomic investigation of the strawberry pathogen Phytophthora fragariae indicates pathogenicity is determined by transcriptional variation in three key races.</title>
        <authorList>
            <person name="Adams T.M."/>
            <person name="Armitage A.D."/>
            <person name="Sobczyk M.K."/>
            <person name="Bates H.J."/>
            <person name="Dunwell J.M."/>
            <person name="Nellist C.F."/>
            <person name="Harrison R.J."/>
        </authorList>
    </citation>
    <scope>NUCLEOTIDE SEQUENCE [LARGE SCALE GENOMIC DNA]</scope>
    <source>
        <strain evidence="2 4">SCRP249</strain>
        <strain evidence="1 6">SCRP324</strain>
        <strain evidence="3 5">SCRP333</strain>
    </source>
</reference>
<gene>
    <name evidence="2" type="ORF">PR001_g27053</name>
    <name evidence="1" type="ORF">PR002_g27680</name>
    <name evidence="3" type="ORF">PR003_g29341</name>
</gene>
<name>A0A6A4BMK4_9STRA</name>
<dbReference type="EMBL" id="QXFU01004462">
    <property type="protein sequence ID" value="KAE8968667.1"/>
    <property type="molecule type" value="Genomic_DNA"/>
</dbReference>
<dbReference type="EMBL" id="QXFV01004220">
    <property type="protein sequence ID" value="KAE8970934.1"/>
    <property type="molecule type" value="Genomic_DNA"/>
</dbReference>
<dbReference type="Proteomes" id="UP000429607">
    <property type="component" value="Unassembled WGS sequence"/>
</dbReference>
<evidence type="ECO:0000313" key="1">
    <source>
        <dbReference type="EMBL" id="KAE8968667.1"/>
    </source>
</evidence>
<protein>
    <submittedName>
        <fullName evidence="3">Uncharacterized protein</fullName>
    </submittedName>
</protein>
<evidence type="ECO:0000313" key="3">
    <source>
        <dbReference type="EMBL" id="KAE9275405.1"/>
    </source>
</evidence>
<evidence type="ECO:0000313" key="5">
    <source>
        <dbReference type="Proteomes" id="UP000434957"/>
    </source>
</evidence>
<evidence type="ECO:0000313" key="2">
    <source>
        <dbReference type="EMBL" id="KAE8970934.1"/>
    </source>
</evidence>
<dbReference type="Proteomes" id="UP000434957">
    <property type="component" value="Unassembled WGS sequence"/>
</dbReference>
<dbReference type="AlphaFoldDB" id="A0A6A4BMK4"/>
<accession>A0A6A4BMK4</accession>
<keyword evidence="5" id="KW-1185">Reference proteome</keyword>
<dbReference type="Proteomes" id="UP000435112">
    <property type="component" value="Unassembled WGS sequence"/>
</dbReference>
<sequence>MVVRLNDEFFDEHLWTSMGKAAGANSALEIYMLNITGTECVVYPG</sequence>
<dbReference type="OrthoDB" id="412647at2759"/>
<evidence type="ECO:0000313" key="6">
    <source>
        <dbReference type="Proteomes" id="UP000435112"/>
    </source>
</evidence>
<proteinExistence type="predicted"/>
<comment type="caution">
    <text evidence="3">The sequence shown here is derived from an EMBL/GenBank/DDBJ whole genome shotgun (WGS) entry which is preliminary data.</text>
</comment>
<evidence type="ECO:0000313" key="4">
    <source>
        <dbReference type="Proteomes" id="UP000429607"/>
    </source>
</evidence>
<dbReference type="EMBL" id="QXFT01004869">
    <property type="protein sequence ID" value="KAE9275405.1"/>
    <property type="molecule type" value="Genomic_DNA"/>
</dbReference>